<dbReference type="Pfam" id="PF13602">
    <property type="entry name" value="ADH_zinc_N_2"/>
    <property type="match status" value="1"/>
</dbReference>
<dbReference type="Proteomes" id="UP000002875">
    <property type="component" value="Chromosome"/>
</dbReference>
<dbReference type="EMBL" id="CP002961">
    <property type="protein sequence ID" value="AFK03177.1"/>
    <property type="molecule type" value="Genomic_DNA"/>
</dbReference>
<dbReference type="PANTHER" id="PTHR44013">
    <property type="entry name" value="ZINC-TYPE ALCOHOL DEHYDROGENASE-LIKE PROTEIN C16A3.02C"/>
    <property type="match status" value="1"/>
</dbReference>
<dbReference type="SMART" id="SM00829">
    <property type="entry name" value="PKS_ER"/>
    <property type="match status" value="1"/>
</dbReference>
<sequence length="315" mass="35035">MKAIINTEYGSADVLKIQEIEKPTPKPNEVLVKIYATTVNRTDTGLRSAEYFISRLFTGLFKPRFHTLGSEFAGIIEQIGENVKSFKVGDEIFGLSTSNFGTHAEYLAIPESASIALKPKNFTFYEAACICEGPYLALNYLAKFKIDKNTQILINGTSGSIGSSGLQLAKYFGAEVTAVTDTKNLALAKTLGADFVVDYTKEDFTATNKKFDLVFDAVGKSSFFKCKKLLKENGTYFSTELGYLSQNVYLPLFTKKIIFPIPRDTKEQVEFFKDLAEKGHLRAIIDRTYTLHEVAEAHHYVEKGMKVGSVSIKVV</sequence>
<proteinExistence type="predicted"/>
<dbReference type="InterPro" id="IPR020843">
    <property type="entry name" value="ER"/>
</dbReference>
<dbReference type="PANTHER" id="PTHR44013:SF1">
    <property type="entry name" value="ZINC-TYPE ALCOHOL DEHYDROGENASE-LIKE PROTEIN C16A3.02C"/>
    <property type="match status" value="1"/>
</dbReference>
<dbReference type="RefSeq" id="WP_015028875.1">
    <property type="nucleotide sequence ID" value="NC_018748.1"/>
</dbReference>
<organism evidence="2 3">
    <name type="scientific">Emticicia oligotrophica (strain DSM 17448 / CIP 109782 / MTCC 6937 / GPTSA100-15)</name>
    <dbReference type="NCBI Taxonomy" id="929562"/>
    <lineage>
        <taxon>Bacteria</taxon>
        <taxon>Pseudomonadati</taxon>
        <taxon>Bacteroidota</taxon>
        <taxon>Cytophagia</taxon>
        <taxon>Cytophagales</taxon>
        <taxon>Leadbetterellaceae</taxon>
        <taxon>Emticicia</taxon>
    </lineage>
</organism>
<dbReference type="SUPFAM" id="SSF51735">
    <property type="entry name" value="NAD(P)-binding Rossmann-fold domains"/>
    <property type="match status" value="1"/>
</dbReference>
<protein>
    <submittedName>
        <fullName evidence="2">Alcohol dehydrogenase zinc-binding domain protein</fullName>
    </submittedName>
</protein>
<name>A0ABM5N1D9_EMTOG</name>
<reference evidence="2 3" key="1">
    <citation type="submission" date="2011-07" db="EMBL/GenBank/DDBJ databases">
        <title>The complete genome of chromosome of Emticicia oligotrophica DSM 17448.</title>
        <authorList>
            <consortium name="US DOE Joint Genome Institute (JGI-PGF)"/>
            <person name="Lucas S."/>
            <person name="Han J."/>
            <person name="Lapidus A."/>
            <person name="Bruce D."/>
            <person name="Goodwin L."/>
            <person name="Pitluck S."/>
            <person name="Peters L."/>
            <person name="Kyrpides N."/>
            <person name="Mavromatis K."/>
            <person name="Ivanova N."/>
            <person name="Ovchinnikova G."/>
            <person name="Teshima H."/>
            <person name="Detter J.C."/>
            <person name="Tapia R."/>
            <person name="Han C."/>
            <person name="Land M."/>
            <person name="Hauser L."/>
            <person name="Markowitz V."/>
            <person name="Cheng J.-F."/>
            <person name="Hugenholtz P."/>
            <person name="Woyke T."/>
            <person name="Wu D."/>
            <person name="Tindall B."/>
            <person name="Pomrenke H."/>
            <person name="Brambilla E."/>
            <person name="Klenk H.-P."/>
            <person name="Eisen J.A."/>
        </authorList>
    </citation>
    <scope>NUCLEOTIDE SEQUENCE [LARGE SCALE GENOMIC DNA]</scope>
    <source>
        <strain evidence="2 3">DSM 17448</strain>
    </source>
</reference>
<evidence type="ECO:0000313" key="3">
    <source>
        <dbReference type="Proteomes" id="UP000002875"/>
    </source>
</evidence>
<dbReference type="Gene3D" id="3.90.180.10">
    <property type="entry name" value="Medium-chain alcohol dehydrogenases, catalytic domain"/>
    <property type="match status" value="1"/>
</dbReference>
<accession>A0ABM5N1D9</accession>
<dbReference type="SUPFAM" id="SSF50129">
    <property type="entry name" value="GroES-like"/>
    <property type="match status" value="1"/>
</dbReference>
<dbReference type="InterPro" id="IPR013154">
    <property type="entry name" value="ADH-like_N"/>
</dbReference>
<dbReference type="InterPro" id="IPR052733">
    <property type="entry name" value="Chloroplast_QOR"/>
</dbReference>
<dbReference type="CDD" id="cd08267">
    <property type="entry name" value="MDR1"/>
    <property type="match status" value="1"/>
</dbReference>
<evidence type="ECO:0000259" key="1">
    <source>
        <dbReference type="SMART" id="SM00829"/>
    </source>
</evidence>
<dbReference type="Pfam" id="PF08240">
    <property type="entry name" value="ADH_N"/>
    <property type="match status" value="1"/>
</dbReference>
<dbReference type="Gene3D" id="3.40.50.720">
    <property type="entry name" value="NAD(P)-binding Rossmann-like Domain"/>
    <property type="match status" value="1"/>
</dbReference>
<keyword evidence="3" id="KW-1185">Reference proteome</keyword>
<evidence type="ECO:0000313" key="2">
    <source>
        <dbReference type="EMBL" id="AFK03177.1"/>
    </source>
</evidence>
<dbReference type="InterPro" id="IPR011032">
    <property type="entry name" value="GroES-like_sf"/>
</dbReference>
<feature type="domain" description="Enoyl reductase (ER)" evidence="1">
    <location>
        <begin position="10"/>
        <end position="312"/>
    </location>
</feature>
<gene>
    <name evidence="2" type="ordered locus">Emtol_2038</name>
</gene>
<dbReference type="InterPro" id="IPR036291">
    <property type="entry name" value="NAD(P)-bd_dom_sf"/>
</dbReference>